<evidence type="ECO:0000256" key="4">
    <source>
        <dbReference type="ARBA" id="ARBA00047645"/>
    </source>
</evidence>
<dbReference type="PROSITE" id="PS00150">
    <property type="entry name" value="ACYLPHOSPHATASE_1"/>
    <property type="match status" value="1"/>
</dbReference>
<evidence type="ECO:0000256" key="3">
    <source>
        <dbReference type="ARBA" id="ARBA00022801"/>
    </source>
</evidence>
<evidence type="ECO:0000256" key="6">
    <source>
        <dbReference type="RuleBase" id="RU000553"/>
    </source>
</evidence>
<evidence type="ECO:0000259" key="8">
    <source>
        <dbReference type="PROSITE" id="PS51160"/>
    </source>
</evidence>
<comment type="similarity">
    <text evidence="1 7">Belongs to the acylphosphatase family.</text>
</comment>
<dbReference type="PANTHER" id="PTHR10029:SF3">
    <property type="entry name" value="ACYLPHOSPHATASE-RELATED"/>
    <property type="match status" value="1"/>
</dbReference>
<evidence type="ECO:0000256" key="2">
    <source>
        <dbReference type="ARBA" id="ARBA00012150"/>
    </source>
</evidence>
<dbReference type="Proteomes" id="UP000800041">
    <property type="component" value="Unassembled WGS sequence"/>
</dbReference>
<dbReference type="InterPro" id="IPR036046">
    <property type="entry name" value="Acylphosphatase-like_dom_sf"/>
</dbReference>
<dbReference type="InterPro" id="IPR001792">
    <property type="entry name" value="Acylphosphatase-like_dom"/>
</dbReference>
<feature type="domain" description="Acylphosphatase-like" evidence="8">
    <location>
        <begin position="4"/>
        <end position="90"/>
    </location>
</feature>
<proteinExistence type="inferred from homology"/>
<dbReference type="EMBL" id="ML977162">
    <property type="protein sequence ID" value="KAF1985415.1"/>
    <property type="molecule type" value="Genomic_DNA"/>
</dbReference>
<accession>A0A6G1GWV5</accession>
<dbReference type="PANTHER" id="PTHR10029">
    <property type="entry name" value="ACYLPHOSPHATASE"/>
    <property type="match status" value="1"/>
</dbReference>
<dbReference type="PROSITE" id="PS00151">
    <property type="entry name" value="ACYLPHOSPHATASE_2"/>
    <property type="match status" value="1"/>
</dbReference>
<evidence type="ECO:0000256" key="5">
    <source>
        <dbReference type="PROSITE-ProRule" id="PRU00520"/>
    </source>
</evidence>
<dbReference type="OrthoDB" id="7961613at2759"/>
<organism evidence="9 10">
    <name type="scientific">Aulographum hederae CBS 113979</name>
    <dbReference type="NCBI Taxonomy" id="1176131"/>
    <lineage>
        <taxon>Eukaryota</taxon>
        <taxon>Fungi</taxon>
        <taxon>Dikarya</taxon>
        <taxon>Ascomycota</taxon>
        <taxon>Pezizomycotina</taxon>
        <taxon>Dothideomycetes</taxon>
        <taxon>Pleosporomycetidae</taxon>
        <taxon>Aulographales</taxon>
        <taxon>Aulographaceae</taxon>
    </lineage>
</organism>
<dbReference type="InterPro" id="IPR020456">
    <property type="entry name" value="Acylphosphatase"/>
</dbReference>
<dbReference type="PROSITE" id="PS51160">
    <property type="entry name" value="ACYLPHOSPHATASE_3"/>
    <property type="match status" value="1"/>
</dbReference>
<evidence type="ECO:0000313" key="9">
    <source>
        <dbReference type="EMBL" id="KAF1985415.1"/>
    </source>
</evidence>
<evidence type="ECO:0000256" key="7">
    <source>
        <dbReference type="RuleBase" id="RU004168"/>
    </source>
</evidence>
<dbReference type="EC" id="3.6.1.7" evidence="2 5"/>
<keyword evidence="3 5" id="KW-0378">Hydrolase</keyword>
<protein>
    <recommendedName>
        <fullName evidence="2 5">Acylphosphatase</fullName>
        <ecNumber evidence="2 5">3.6.1.7</ecNumber>
    </recommendedName>
</protein>
<keyword evidence="10" id="KW-1185">Reference proteome</keyword>
<dbReference type="GO" id="GO:0003998">
    <property type="term" value="F:acylphosphatase activity"/>
    <property type="evidence" value="ECO:0007669"/>
    <property type="project" value="UniProtKB-EC"/>
</dbReference>
<dbReference type="Gene3D" id="3.30.70.100">
    <property type="match status" value="1"/>
</dbReference>
<sequence length="90" mass="9731">MSQRIAFTVHGRVQGVCFRMDTVDNAKRIGVTGFVKNASDGSVTGEAQGSTDAIKDFVSYLHKGPSAAKVSDVDQKDIDVKQSESSFYQN</sequence>
<evidence type="ECO:0000256" key="1">
    <source>
        <dbReference type="ARBA" id="ARBA00005614"/>
    </source>
</evidence>
<feature type="active site" evidence="5">
    <location>
        <position position="19"/>
    </location>
</feature>
<comment type="catalytic activity">
    <reaction evidence="4 5 6">
        <text>an acyl phosphate + H2O = a carboxylate + phosphate + H(+)</text>
        <dbReference type="Rhea" id="RHEA:14965"/>
        <dbReference type="ChEBI" id="CHEBI:15377"/>
        <dbReference type="ChEBI" id="CHEBI:15378"/>
        <dbReference type="ChEBI" id="CHEBI:29067"/>
        <dbReference type="ChEBI" id="CHEBI:43474"/>
        <dbReference type="ChEBI" id="CHEBI:59918"/>
        <dbReference type="EC" id="3.6.1.7"/>
    </reaction>
</comment>
<name>A0A6G1GWV5_9PEZI</name>
<dbReference type="SUPFAM" id="SSF54975">
    <property type="entry name" value="Acylphosphatase/BLUF domain-like"/>
    <property type="match status" value="1"/>
</dbReference>
<gene>
    <name evidence="9" type="ORF">K402DRAFT_394755</name>
</gene>
<feature type="active site" evidence="5">
    <location>
        <position position="37"/>
    </location>
</feature>
<evidence type="ECO:0000313" key="10">
    <source>
        <dbReference type="Proteomes" id="UP000800041"/>
    </source>
</evidence>
<dbReference type="AlphaFoldDB" id="A0A6G1GWV5"/>
<dbReference type="PRINTS" id="PR00112">
    <property type="entry name" value="ACYLPHPHTASE"/>
</dbReference>
<dbReference type="InterPro" id="IPR017968">
    <property type="entry name" value="Acylphosphatase_CS"/>
</dbReference>
<dbReference type="Pfam" id="PF00708">
    <property type="entry name" value="Acylphosphatase"/>
    <property type="match status" value="1"/>
</dbReference>
<reference evidence="9" key="1">
    <citation type="journal article" date="2020" name="Stud. Mycol.">
        <title>101 Dothideomycetes genomes: a test case for predicting lifestyles and emergence of pathogens.</title>
        <authorList>
            <person name="Haridas S."/>
            <person name="Albert R."/>
            <person name="Binder M."/>
            <person name="Bloem J."/>
            <person name="Labutti K."/>
            <person name="Salamov A."/>
            <person name="Andreopoulos B."/>
            <person name="Baker S."/>
            <person name="Barry K."/>
            <person name="Bills G."/>
            <person name="Bluhm B."/>
            <person name="Cannon C."/>
            <person name="Castanera R."/>
            <person name="Culley D."/>
            <person name="Daum C."/>
            <person name="Ezra D."/>
            <person name="Gonzalez J."/>
            <person name="Henrissat B."/>
            <person name="Kuo A."/>
            <person name="Liang C."/>
            <person name="Lipzen A."/>
            <person name="Lutzoni F."/>
            <person name="Magnuson J."/>
            <person name="Mondo S."/>
            <person name="Nolan M."/>
            <person name="Ohm R."/>
            <person name="Pangilinan J."/>
            <person name="Park H.-J."/>
            <person name="Ramirez L."/>
            <person name="Alfaro M."/>
            <person name="Sun H."/>
            <person name="Tritt A."/>
            <person name="Yoshinaga Y."/>
            <person name="Zwiers L.-H."/>
            <person name="Turgeon B."/>
            <person name="Goodwin S."/>
            <person name="Spatafora J."/>
            <person name="Crous P."/>
            <person name="Grigoriev I."/>
        </authorList>
    </citation>
    <scope>NUCLEOTIDE SEQUENCE</scope>
    <source>
        <strain evidence="9">CBS 113979</strain>
    </source>
</reference>